<proteinExistence type="predicted"/>
<protein>
    <submittedName>
        <fullName evidence="2">Uncharacterized protein</fullName>
    </submittedName>
</protein>
<feature type="region of interest" description="Disordered" evidence="1">
    <location>
        <begin position="1"/>
        <end position="122"/>
    </location>
</feature>
<feature type="compositionally biased region" description="Basic and acidic residues" evidence="1">
    <location>
        <begin position="47"/>
        <end position="57"/>
    </location>
</feature>
<dbReference type="EMBL" id="HACG01020964">
    <property type="protein sequence ID" value="CEK67829.1"/>
    <property type="molecule type" value="Transcribed_RNA"/>
</dbReference>
<feature type="compositionally biased region" description="Polar residues" evidence="1">
    <location>
        <begin position="135"/>
        <end position="162"/>
    </location>
</feature>
<sequence length="175" mass="19185">GSGHKMTYLVDDHPGGRSPWNEDPYRVVSPRYKKNNYENEEPNGDIYETKTRAKDMSEQTDVPLNRPPSRSGKTPPPPPPTRASSRGGINTGEMMPPLPARNYEPQEISSHPRYGPTPGSTCLLSPNIVTNYNFSGPTSASSNTSINQRMTSSHAHQPSLHNTVPVGAELRGHLV</sequence>
<dbReference type="AlphaFoldDB" id="A0A0B6ZGW0"/>
<feature type="region of interest" description="Disordered" evidence="1">
    <location>
        <begin position="135"/>
        <end position="175"/>
    </location>
</feature>
<feature type="non-terminal residue" evidence="2">
    <location>
        <position position="1"/>
    </location>
</feature>
<reference evidence="2" key="1">
    <citation type="submission" date="2014-12" db="EMBL/GenBank/DDBJ databases">
        <title>Insight into the proteome of Arion vulgaris.</title>
        <authorList>
            <person name="Aradska J."/>
            <person name="Bulat T."/>
            <person name="Smidak R."/>
            <person name="Sarate P."/>
            <person name="Gangsoo J."/>
            <person name="Sialana F."/>
            <person name="Bilban M."/>
            <person name="Lubec G."/>
        </authorList>
    </citation>
    <scope>NUCLEOTIDE SEQUENCE</scope>
    <source>
        <tissue evidence="2">Skin</tissue>
    </source>
</reference>
<accession>A0A0B6ZGW0</accession>
<organism evidence="2">
    <name type="scientific">Arion vulgaris</name>
    <dbReference type="NCBI Taxonomy" id="1028688"/>
    <lineage>
        <taxon>Eukaryota</taxon>
        <taxon>Metazoa</taxon>
        <taxon>Spiralia</taxon>
        <taxon>Lophotrochozoa</taxon>
        <taxon>Mollusca</taxon>
        <taxon>Gastropoda</taxon>
        <taxon>Heterobranchia</taxon>
        <taxon>Euthyneura</taxon>
        <taxon>Panpulmonata</taxon>
        <taxon>Eupulmonata</taxon>
        <taxon>Stylommatophora</taxon>
        <taxon>Helicina</taxon>
        <taxon>Arionoidea</taxon>
        <taxon>Arionidae</taxon>
        <taxon>Arion</taxon>
    </lineage>
</organism>
<evidence type="ECO:0000313" key="2">
    <source>
        <dbReference type="EMBL" id="CEK67829.1"/>
    </source>
</evidence>
<evidence type="ECO:0000256" key="1">
    <source>
        <dbReference type="SAM" id="MobiDB-lite"/>
    </source>
</evidence>
<gene>
    <name evidence="2" type="primary">ORF64091</name>
</gene>
<name>A0A0B6ZGW0_9EUPU</name>